<dbReference type="Proteomes" id="UP000464178">
    <property type="component" value="Chromosome"/>
</dbReference>
<gene>
    <name evidence="3" type="ORF">SOIL9_05800</name>
</gene>
<dbReference type="SUPFAM" id="SSF53474">
    <property type="entry name" value="alpha/beta-Hydrolases"/>
    <property type="match status" value="1"/>
</dbReference>
<evidence type="ECO:0000256" key="1">
    <source>
        <dbReference type="ARBA" id="ARBA00022801"/>
    </source>
</evidence>
<protein>
    <recommendedName>
        <fullName evidence="2">BD-FAE-like domain-containing protein</fullName>
    </recommendedName>
</protein>
<evidence type="ECO:0000259" key="2">
    <source>
        <dbReference type="Pfam" id="PF20434"/>
    </source>
</evidence>
<dbReference type="InterPro" id="IPR029058">
    <property type="entry name" value="AB_hydrolase_fold"/>
</dbReference>
<dbReference type="GO" id="GO:0016787">
    <property type="term" value="F:hydrolase activity"/>
    <property type="evidence" value="ECO:0007669"/>
    <property type="project" value="UniProtKB-KW"/>
</dbReference>
<dbReference type="PANTHER" id="PTHR48081:SF6">
    <property type="entry name" value="PEPTIDASE S9 PROLYL OLIGOPEPTIDASE CATALYTIC DOMAIN-CONTAINING PROTEIN"/>
    <property type="match status" value="1"/>
</dbReference>
<dbReference type="InterPro" id="IPR050300">
    <property type="entry name" value="GDXG_lipolytic_enzyme"/>
</dbReference>
<accession>A0A6P2DE76</accession>
<dbReference type="AlphaFoldDB" id="A0A6P2DE76"/>
<proteinExistence type="predicted"/>
<dbReference type="RefSeq" id="WP_162671328.1">
    <property type="nucleotide sequence ID" value="NZ_LR593886.1"/>
</dbReference>
<evidence type="ECO:0000313" key="3">
    <source>
        <dbReference type="EMBL" id="VTR97712.1"/>
    </source>
</evidence>
<dbReference type="InterPro" id="IPR049492">
    <property type="entry name" value="BD-FAE-like_dom"/>
</dbReference>
<dbReference type="Gene3D" id="3.40.50.1820">
    <property type="entry name" value="alpha/beta hydrolase"/>
    <property type="match status" value="1"/>
</dbReference>
<keyword evidence="4" id="KW-1185">Reference proteome</keyword>
<organism evidence="3 4">
    <name type="scientific">Gemmata massiliana</name>
    <dbReference type="NCBI Taxonomy" id="1210884"/>
    <lineage>
        <taxon>Bacteria</taxon>
        <taxon>Pseudomonadati</taxon>
        <taxon>Planctomycetota</taxon>
        <taxon>Planctomycetia</taxon>
        <taxon>Gemmatales</taxon>
        <taxon>Gemmataceae</taxon>
        <taxon>Gemmata</taxon>
    </lineage>
</organism>
<dbReference type="PANTHER" id="PTHR48081">
    <property type="entry name" value="AB HYDROLASE SUPERFAMILY PROTEIN C4A8.06C"/>
    <property type="match status" value="1"/>
</dbReference>
<reference evidence="3 4" key="1">
    <citation type="submission" date="2019-05" db="EMBL/GenBank/DDBJ databases">
        <authorList>
            <consortium name="Science for Life Laboratories"/>
        </authorList>
    </citation>
    <scope>NUCLEOTIDE SEQUENCE [LARGE SCALE GENOMIC DNA]</scope>
    <source>
        <strain evidence="3">Soil9</strain>
    </source>
</reference>
<sequence length="297" mass="31941">MFCAPLLFALVAADPAPKPFPLWSGKAPHAVGDSATDKPELTAYRPAKPNGAAVVVCPGGGYGFLADDHEGKQVAEFFTKAGVTAFVLKYRIVGKDRPGPLGEAPLADAQRAIRLVRAKAKDYGVDPKRVGIMGFSAGGHLASTAATHFDKGGLKNDDDVEKESCRPDFAILAYPVISMEDGVTHGGSRKNLLGDNPGAKLIELYSNEKQVTKDTPPTFLFHTSADTAVVPENAVRFYLACKKAGVPIEMHIYEKGWHGVGLGRDPKWTGGEKSVETWPDRLLDWMKARDLLGKAEK</sequence>
<keyword evidence="1" id="KW-0378">Hydrolase</keyword>
<evidence type="ECO:0000313" key="4">
    <source>
        <dbReference type="Proteomes" id="UP000464178"/>
    </source>
</evidence>
<name>A0A6P2DE76_9BACT</name>
<dbReference type="KEGG" id="gms:SOIL9_05800"/>
<feature type="domain" description="BD-FAE-like" evidence="2">
    <location>
        <begin position="44"/>
        <end position="237"/>
    </location>
</feature>
<dbReference type="Pfam" id="PF20434">
    <property type="entry name" value="BD-FAE"/>
    <property type="match status" value="1"/>
</dbReference>
<dbReference type="EMBL" id="LR593886">
    <property type="protein sequence ID" value="VTR97712.1"/>
    <property type="molecule type" value="Genomic_DNA"/>
</dbReference>